<accession>U4T1Q0</accession>
<dbReference type="Proteomes" id="UP000016761">
    <property type="component" value="Unassembled WGS sequence"/>
</dbReference>
<organism evidence="1 2">
    <name type="scientific">Psychrobacter aquaticus CMS 56</name>
    <dbReference type="NCBI Taxonomy" id="1354303"/>
    <lineage>
        <taxon>Bacteria</taxon>
        <taxon>Pseudomonadati</taxon>
        <taxon>Pseudomonadota</taxon>
        <taxon>Gammaproteobacteria</taxon>
        <taxon>Moraxellales</taxon>
        <taxon>Moraxellaceae</taxon>
        <taxon>Psychrobacter</taxon>
    </lineage>
</organism>
<protein>
    <submittedName>
        <fullName evidence="1">Uncharacterized protein</fullName>
    </submittedName>
</protein>
<evidence type="ECO:0000313" key="1">
    <source>
        <dbReference type="EMBL" id="ERL54285.1"/>
    </source>
</evidence>
<proteinExistence type="predicted"/>
<comment type="caution">
    <text evidence="1">The sequence shown here is derived from an EMBL/GenBank/DDBJ whole genome shotgun (WGS) entry which is preliminary data.</text>
</comment>
<name>U4T1Q0_9GAMM</name>
<reference evidence="1 2" key="1">
    <citation type="journal article" date="2013" name="Genome Announc.">
        <title>Draft Genome Sequence of Psychrobacter aquaticus Strain CMS 56T, Isolated from a Cyanobacterial Mat Sample Collected from Water Bodies in the McMurdo Dry Valley Region of Antarctica.</title>
        <authorList>
            <person name="Reddy G.S."/>
            <person name="Ara S."/>
            <person name="Singh A."/>
            <person name="Kumar Pinnaka A."/>
            <person name="Shivaji S."/>
        </authorList>
    </citation>
    <scope>NUCLEOTIDE SEQUENCE [LARGE SCALE GENOMIC DNA]</scope>
    <source>
        <strain evidence="1 2">CMS 56</strain>
    </source>
</reference>
<dbReference type="PATRIC" id="fig|1354303.4.peg.2795"/>
<dbReference type="AlphaFoldDB" id="U4T1Q0"/>
<dbReference type="EMBL" id="AUSW01000038">
    <property type="protein sequence ID" value="ERL54285.1"/>
    <property type="molecule type" value="Genomic_DNA"/>
</dbReference>
<gene>
    <name evidence="1" type="ORF">M917_2842</name>
</gene>
<evidence type="ECO:0000313" key="2">
    <source>
        <dbReference type="Proteomes" id="UP000016761"/>
    </source>
</evidence>
<sequence>MGGFQLIYTAHIYRDMYQYADIKKDQNKPLVFLILCVASLYEHRTQ</sequence>
<keyword evidence="2" id="KW-1185">Reference proteome</keyword>